<evidence type="ECO:0000256" key="5">
    <source>
        <dbReference type="SAM" id="Phobius"/>
    </source>
</evidence>
<sequence length="69" mass="7533">LFLASKIDDLSSRYQLVENAKSTKVLAVLSSVYTVLVLSTLGTVVAISYLKITDLAQFAIIKVLLIVFD</sequence>
<proteinExistence type="predicted"/>
<dbReference type="Proteomes" id="UP000036681">
    <property type="component" value="Unplaced"/>
</dbReference>
<dbReference type="Pfam" id="PF10292">
    <property type="entry name" value="7TM_GPCR_Srab"/>
    <property type="match status" value="1"/>
</dbReference>
<feature type="transmembrane region" description="Helical" evidence="5">
    <location>
        <begin position="25"/>
        <end position="50"/>
    </location>
</feature>
<keyword evidence="6" id="KW-1185">Reference proteome</keyword>
<keyword evidence="2 5" id="KW-0812">Transmembrane</keyword>
<protein>
    <submittedName>
        <fullName evidence="7">ABC transporter permease</fullName>
    </submittedName>
</protein>
<comment type="subcellular location">
    <subcellularLocation>
        <location evidence="1">Membrane</location>
        <topology evidence="1">Multi-pass membrane protein</topology>
    </subcellularLocation>
</comment>
<accession>A0A0M3HMF2</accession>
<keyword evidence="4 5" id="KW-0472">Membrane</keyword>
<evidence type="ECO:0000256" key="2">
    <source>
        <dbReference type="ARBA" id="ARBA00022692"/>
    </source>
</evidence>
<evidence type="ECO:0000256" key="1">
    <source>
        <dbReference type="ARBA" id="ARBA00004141"/>
    </source>
</evidence>
<dbReference type="GO" id="GO:0016020">
    <property type="term" value="C:membrane"/>
    <property type="evidence" value="ECO:0007669"/>
    <property type="project" value="UniProtKB-SubCell"/>
</dbReference>
<evidence type="ECO:0000256" key="4">
    <source>
        <dbReference type="ARBA" id="ARBA00023136"/>
    </source>
</evidence>
<evidence type="ECO:0000313" key="6">
    <source>
        <dbReference type="Proteomes" id="UP000036681"/>
    </source>
</evidence>
<organism evidence="6 7">
    <name type="scientific">Ascaris lumbricoides</name>
    <name type="common">Giant roundworm</name>
    <dbReference type="NCBI Taxonomy" id="6252"/>
    <lineage>
        <taxon>Eukaryota</taxon>
        <taxon>Metazoa</taxon>
        <taxon>Ecdysozoa</taxon>
        <taxon>Nematoda</taxon>
        <taxon>Chromadorea</taxon>
        <taxon>Rhabditida</taxon>
        <taxon>Spirurina</taxon>
        <taxon>Ascaridomorpha</taxon>
        <taxon>Ascaridoidea</taxon>
        <taxon>Ascarididae</taxon>
        <taxon>Ascaris</taxon>
    </lineage>
</organism>
<evidence type="ECO:0000256" key="3">
    <source>
        <dbReference type="ARBA" id="ARBA00022989"/>
    </source>
</evidence>
<name>A0A0M3HMF2_ASCLU</name>
<reference evidence="7" key="1">
    <citation type="submission" date="2017-02" db="UniProtKB">
        <authorList>
            <consortium name="WormBaseParasite"/>
        </authorList>
    </citation>
    <scope>IDENTIFICATION</scope>
</reference>
<evidence type="ECO:0000313" key="7">
    <source>
        <dbReference type="WBParaSite" id="ALUE_0000269701-mRNA-1"/>
    </source>
</evidence>
<dbReference type="AlphaFoldDB" id="A0A0M3HMF2"/>
<keyword evidence="3 5" id="KW-1133">Transmembrane helix</keyword>
<dbReference type="WBParaSite" id="ALUE_0000269701-mRNA-1">
    <property type="protein sequence ID" value="ALUE_0000269701-mRNA-1"/>
    <property type="gene ID" value="ALUE_0000269701"/>
</dbReference>
<dbReference type="InterPro" id="IPR019408">
    <property type="entry name" value="7TM_GPCR_serpentine_rcpt_Srab"/>
</dbReference>